<evidence type="ECO:0000313" key="1">
    <source>
        <dbReference type="EMBL" id="GDZ84773.1"/>
    </source>
</evidence>
<evidence type="ECO:0008006" key="3">
    <source>
        <dbReference type="Google" id="ProtNLM"/>
    </source>
</evidence>
<dbReference type="EMBL" id="BJJW01000035">
    <property type="protein sequence ID" value="GDZ84773.1"/>
    <property type="molecule type" value="Genomic_DNA"/>
</dbReference>
<evidence type="ECO:0000313" key="2">
    <source>
        <dbReference type="Proteomes" id="UP000323274"/>
    </source>
</evidence>
<gene>
    <name evidence="1" type="ORF">LCIT_20150</name>
</gene>
<accession>A0A5A5U4K8</accession>
<dbReference type="SUPFAM" id="SSF55961">
    <property type="entry name" value="Bet v1-like"/>
    <property type="match status" value="1"/>
</dbReference>
<protein>
    <recommendedName>
        <fullName evidence="3">SRPBCC family protein</fullName>
    </recommendedName>
</protein>
<reference evidence="1 2" key="1">
    <citation type="submission" date="2019-04" db="EMBL/GenBank/DDBJ databases">
        <title>A pseudo-fructophilic Leuconostoc citreum strain F192-5 isolated from peel of satsuma mandarin: the first report for isolation and characterization of strain-dependent fructophilic-like characteristics.</title>
        <authorList>
            <person name="Maeno S."/>
            <person name="Tanizawa Y."/>
            <person name="Kajikawa A."/>
            <person name="Kanesaki Y."/>
            <person name="Kubota E."/>
            <person name="Arita M."/>
            <person name="Leon D."/>
            <person name="Endo A."/>
        </authorList>
    </citation>
    <scope>NUCLEOTIDE SEQUENCE [LARGE SCALE GENOMIC DNA]</scope>
    <source>
        <strain evidence="1 2">F192-5</strain>
    </source>
</reference>
<proteinExistence type="predicted"/>
<comment type="caution">
    <text evidence="1">The sequence shown here is derived from an EMBL/GenBank/DDBJ whole genome shotgun (WGS) entry which is preliminary data.</text>
</comment>
<dbReference type="RefSeq" id="WP_133286198.1">
    <property type="nucleotide sequence ID" value="NZ_BJJW01000035.1"/>
</dbReference>
<dbReference type="Proteomes" id="UP000323274">
    <property type="component" value="Unassembled WGS sequence"/>
</dbReference>
<dbReference type="AlphaFoldDB" id="A0A5A5U4K8"/>
<name>A0A5A5U4K8_LEUCI</name>
<sequence>MKRLLYETIEIESDKNQVSNILMNGIQLLKIDPNIMGIEPVAENEFLILRHGAFNRQDMLLILEKQNSIEYKIDGQIIDYSIIWEFETLDSGITHLTQSFYIDETSRITPILSLCNTALSKFFSTFLENIKRLAEISTTP</sequence>
<organism evidence="1 2">
    <name type="scientific">Leuconostoc citreum</name>
    <dbReference type="NCBI Taxonomy" id="33964"/>
    <lineage>
        <taxon>Bacteria</taxon>
        <taxon>Bacillati</taxon>
        <taxon>Bacillota</taxon>
        <taxon>Bacilli</taxon>
        <taxon>Lactobacillales</taxon>
        <taxon>Lactobacillaceae</taxon>
        <taxon>Leuconostoc</taxon>
    </lineage>
</organism>